<evidence type="ECO:0000256" key="2">
    <source>
        <dbReference type="ARBA" id="ARBA00022448"/>
    </source>
</evidence>
<dbReference type="PROSITE" id="PS00211">
    <property type="entry name" value="ABC_TRANSPORTER_1"/>
    <property type="match status" value="1"/>
</dbReference>
<gene>
    <name evidence="13" type="primary">mdlB_7</name>
    <name evidence="12" type="ORF">TK11N_19200</name>
    <name evidence="13" type="ORF">TK2N_19300</name>
</gene>
<accession>A0AAN4ZQM7</accession>
<dbReference type="PANTHER" id="PTHR43394:SF1">
    <property type="entry name" value="ATP-BINDING CASSETTE SUB-FAMILY B MEMBER 10, MITOCHONDRIAL"/>
    <property type="match status" value="1"/>
</dbReference>
<dbReference type="SUPFAM" id="SSF52540">
    <property type="entry name" value="P-loop containing nucleoside triphosphate hydrolases"/>
    <property type="match status" value="1"/>
</dbReference>
<keyword evidence="15" id="KW-1185">Reference proteome</keyword>
<keyword evidence="3" id="KW-1003">Cell membrane</keyword>
<evidence type="ECO:0000259" key="11">
    <source>
        <dbReference type="PROSITE" id="PS50929"/>
    </source>
</evidence>
<evidence type="ECO:0000256" key="5">
    <source>
        <dbReference type="ARBA" id="ARBA00022741"/>
    </source>
</evidence>
<dbReference type="Proteomes" id="UP000886607">
    <property type="component" value="Unassembled WGS sequence"/>
</dbReference>
<dbReference type="Proteomes" id="UP000886597">
    <property type="component" value="Unassembled WGS sequence"/>
</dbReference>
<dbReference type="GO" id="GO:0016887">
    <property type="term" value="F:ATP hydrolysis activity"/>
    <property type="evidence" value="ECO:0007669"/>
    <property type="project" value="InterPro"/>
</dbReference>
<dbReference type="Pfam" id="PF00664">
    <property type="entry name" value="ABC_membrane"/>
    <property type="match status" value="1"/>
</dbReference>
<evidence type="ECO:0000256" key="1">
    <source>
        <dbReference type="ARBA" id="ARBA00004651"/>
    </source>
</evidence>
<feature type="domain" description="ABC transmembrane type-1" evidence="11">
    <location>
        <begin position="43"/>
        <end position="342"/>
    </location>
</feature>
<evidence type="ECO:0000256" key="7">
    <source>
        <dbReference type="ARBA" id="ARBA00022989"/>
    </source>
</evidence>
<keyword evidence="6 13" id="KW-0067">ATP-binding</keyword>
<dbReference type="InterPro" id="IPR011527">
    <property type="entry name" value="ABC1_TM_dom"/>
</dbReference>
<name>A0AAN4ZQM7_9ENTE</name>
<feature type="transmembrane region" description="Helical" evidence="9">
    <location>
        <begin position="202"/>
        <end position="219"/>
    </location>
</feature>
<dbReference type="GO" id="GO:0005886">
    <property type="term" value="C:plasma membrane"/>
    <property type="evidence" value="ECO:0007669"/>
    <property type="project" value="UniProtKB-SubCell"/>
</dbReference>
<sequence length="620" mass="69667">MSKEQKNITDQEPTQVRNRKPKNFWKTVRRLVHYLSARLVAIIAVFVLAIGAVVFQIQTPKVLGRATTEIFKGVMTGVKQMQAGQNVTSFPIDFDKIAQILFTVIAMYLISAAFNFLQQFIMTRVSQRSVYQMRKDLDEKINRLPTVYFDTHSNGDIMSRAVNDMDNVANMLQQNLTQFVTSIVTFVGVLVMMLSISWQLTLIALATIPLSLIVVMIIAPKSQRFFAAQQKSLGLLNDQVEETYGGHTVIKTFNHEEQDQAVFEKENQRLYTAGWKAQFISAIIMPLMNFIKNLDYVFVAVLGGIKVANGNMDLGNVQAFLQYTNQFSQPITQLSNLINTIQVTVASAERIFEVLDEEEMIEQPSNLPVEENSPYKVRFEDVQFGYSDDQLLFTDFSLDVKPAETVAIVGPTGAGKTTLINLLERFYDVSGGSIRYDGVDVRDMSKERLRSKISMVLQDTWLFTGSIYANIQYGNDQASHEDVKEAAKAAHVDEFVHQLPDGYDTVLNEDASNISQGQRQLITIARAFLADPEVLILDEATSSVDTRTEILIQKAMNRLLENRTSFVVAHRLSTIQGADNIVVMNHGSIVETGDHETLMKKKGFYADLYNSQFSSGEIAS</sequence>
<comment type="subcellular location">
    <subcellularLocation>
        <location evidence="1">Cell membrane</location>
        <topology evidence="1">Multi-pass membrane protein</topology>
    </subcellularLocation>
</comment>
<dbReference type="GO" id="GO:0015421">
    <property type="term" value="F:ABC-type oligopeptide transporter activity"/>
    <property type="evidence" value="ECO:0007669"/>
    <property type="project" value="TreeGrafter"/>
</dbReference>
<evidence type="ECO:0000313" key="12">
    <source>
        <dbReference type="EMBL" id="GEQ50068.1"/>
    </source>
</evidence>
<dbReference type="EMBL" id="BKBO01000033">
    <property type="protein sequence ID" value="GEQ50068.1"/>
    <property type="molecule type" value="Genomic_DNA"/>
</dbReference>
<feature type="transmembrane region" description="Helical" evidence="9">
    <location>
        <begin position="97"/>
        <end position="117"/>
    </location>
</feature>
<keyword evidence="7 9" id="KW-1133">Transmembrane helix</keyword>
<dbReference type="InterPro" id="IPR036640">
    <property type="entry name" value="ABC1_TM_sf"/>
</dbReference>
<comment type="caution">
    <text evidence="13">The sequence shown here is derived from an EMBL/GenBank/DDBJ whole genome shotgun (WGS) entry which is preliminary data.</text>
</comment>
<dbReference type="PROSITE" id="PS50929">
    <property type="entry name" value="ABC_TM1F"/>
    <property type="match status" value="1"/>
</dbReference>
<feature type="transmembrane region" description="Helical" evidence="9">
    <location>
        <begin position="31"/>
        <end position="55"/>
    </location>
</feature>
<reference evidence="13" key="2">
    <citation type="journal article" date="2020" name="Int. Dairy J.">
        <title>Lactic acid bacterial diversity in Brie cheese focusing on salt concentration and pH of isolation medium and characterisation of halophilic and alkaliphilic lactic acid bacterial isolates.</title>
        <authorList>
            <person name="Unno R."/>
            <person name="Matsutani M."/>
            <person name="Suzuki T."/>
            <person name="Kodama K."/>
            <person name="Matsushita H."/>
            <person name="Yamasato K."/>
            <person name="Koizumi Y."/>
            <person name="Ishikawa M."/>
        </authorList>
    </citation>
    <scope>NUCLEOTIDE SEQUENCE</scope>
    <source>
        <strain evidence="13">7C1</strain>
        <strain evidence="12">8C4</strain>
    </source>
</reference>
<dbReference type="EMBL" id="BKBQ01000033">
    <property type="protein sequence ID" value="GEQ55086.1"/>
    <property type="molecule type" value="Genomic_DNA"/>
</dbReference>
<dbReference type="FunFam" id="1.20.1560.10:FF:000011">
    <property type="entry name" value="Multidrug ABC transporter ATP-binding protein"/>
    <property type="match status" value="1"/>
</dbReference>
<evidence type="ECO:0000313" key="14">
    <source>
        <dbReference type="Proteomes" id="UP000886597"/>
    </source>
</evidence>
<evidence type="ECO:0000259" key="10">
    <source>
        <dbReference type="PROSITE" id="PS50893"/>
    </source>
</evidence>
<dbReference type="PANTHER" id="PTHR43394">
    <property type="entry name" value="ATP-DEPENDENT PERMEASE MDL1, MITOCHONDRIAL"/>
    <property type="match status" value="1"/>
</dbReference>
<dbReference type="GO" id="GO:0005524">
    <property type="term" value="F:ATP binding"/>
    <property type="evidence" value="ECO:0007669"/>
    <property type="project" value="UniProtKB-KW"/>
</dbReference>
<evidence type="ECO:0000256" key="8">
    <source>
        <dbReference type="ARBA" id="ARBA00023136"/>
    </source>
</evidence>
<dbReference type="RefSeq" id="WP_202584334.1">
    <property type="nucleotide sequence ID" value="NZ_BKBO01000033.1"/>
</dbReference>
<keyword evidence="4 9" id="KW-0812">Transmembrane</keyword>
<dbReference type="SUPFAM" id="SSF90123">
    <property type="entry name" value="ABC transporter transmembrane region"/>
    <property type="match status" value="1"/>
</dbReference>
<evidence type="ECO:0000256" key="6">
    <source>
        <dbReference type="ARBA" id="ARBA00022840"/>
    </source>
</evidence>
<proteinExistence type="predicted"/>
<evidence type="ECO:0000256" key="3">
    <source>
        <dbReference type="ARBA" id="ARBA00022475"/>
    </source>
</evidence>
<dbReference type="FunFam" id="3.40.50.300:FF:000287">
    <property type="entry name" value="Multidrug ABC transporter ATP-binding protein"/>
    <property type="match status" value="1"/>
</dbReference>
<dbReference type="InterPro" id="IPR003439">
    <property type="entry name" value="ABC_transporter-like_ATP-bd"/>
</dbReference>
<evidence type="ECO:0000256" key="4">
    <source>
        <dbReference type="ARBA" id="ARBA00022692"/>
    </source>
</evidence>
<dbReference type="SMART" id="SM00382">
    <property type="entry name" value="AAA"/>
    <property type="match status" value="1"/>
</dbReference>
<dbReference type="InterPro" id="IPR003593">
    <property type="entry name" value="AAA+_ATPase"/>
</dbReference>
<dbReference type="CDD" id="cd18547">
    <property type="entry name" value="ABC_6TM_Tm288_like"/>
    <property type="match status" value="1"/>
</dbReference>
<keyword evidence="8 9" id="KW-0472">Membrane</keyword>
<keyword evidence="5" id="KW-0547">Nucleotide-binding</keyword>
<evidence type="ECO:0000313" key="13">
    <source>
        <dbReference type="EMBL" id="GEQ55086.1"/>
    </source>
</evidence>
<dbReference type="InterPro" id="IPR017871">
    <property type="entry name" value="ABC_transporter-like_CS"/>
</dbReference>
<organism evidence="13 14">
    <name type="scientific">Tetragenococcus koreensis</name>
    <dbReference type="NCBI Taxonomy" id="290335"/>
    <lineage>
        <taxon>Bacteria</taxon>
        <taxon>Bacillati</taxon>
        <taxon>Bacillota</taxon>
        <taxon>Bacilli</taxon>
        <taxon>Lactobacillales</taxon>
        <taxon>Enterococcaceae</taxon>
        <taxon>Tetragenococcus</taxon>
    </lineage>
</organism>
<dbReference type="InterPro" id="IPR039421">
    <property type="entry name" value="Type_1_exporter"/>
</dbReference>
<protein>
    <submittedName>
        <fullName evidence="13">Multidrug ABC transporter ATP-binding and permease protein</fullName>
    </submittedName>
</protein>
<dbReference type="Gene3D" id="3.40.50.300">
    <property type="entry name" value="P-loop containing nucleotide triphosphate hydrolases"/>
    <property type="match status" value="1"/>
</dbReference>
<dbReference type="InterPro" id="IPR027417">
    <property type="entry name" value="P-loop_NTPase"/>
</dbReference>
<keyword evidence="2" id="KW-0813">Transport</keyword>
<evidence type="ECO:0000256" key="9">
    <source>
        <dbReference type="SAM" id="Phobius"/>
    </source>
</evidence>
<dbReference type="PROSITE" id="PS50893">
    <property type="entry name" value="ABC_TRANSPORTER_2"/>
    <property type="match status" value="1"/>
</dbReference>
<reference evidence="13" key="1">
    <citation type="submission" date="2019-08" db="EMBL/GenBank/DDBJ databases">
        <authorList>
            <person name="Ishikawa M."/>
            <person name="Suzuki T."/>
            <person name="Matsutani M."/>
        </authorList>
    </citation>
    <scope>NUCLEOTIDE SEQUENCE</scope>
    <source>
        <strain evidence="13">7C1</strain>
        <strain evidence="12">8C4</strain>
    </source>
</reference>
<dbReference type="AlphaFoldDB" id="A0AAN4ZQM7"/>
<evidence type="ECO:0000313" key="15">
    <source>
        <dbReference type="Proteomes" id="UP000886607"/>
    </source>
</evidence>
<dbReference type="Gene3D" id="1.20.1560.10">
    <property type="entry name" value="ABC transporter type 1, transmembrane domain"/>
    <property type="match status" value="1"/>
</dbReference>
<feature type="domain" description="ABC transporter" evidence="10">
    <location>
        <begin position="377"/>
        <end position="611"/>
    </location>
</feature>
<dbReference type="Pfam" id="PF00005">
    <property type="entry name" value="ABC_tran"/>
    <property type="match status" value="1"/>
</dbReference>
<feature type="transmembrane region" description="Helical" evidence="9">
    <location>
        <begin position="179"/>
        <end position="196"/>
    </location>
</feature>